<comment type="subcellular location">
    <subcellularLocation>
        <location evidence="1">Cell membrane</location>
        <topology evidence="1">Multi-pass membrane protein</topology>
    </subcellularLocation>
</comment>
<dbReference type="InterPro" id="IPR011759">
    <property type="entry name" value="Cyt_c_oxidase_su2_TM_dom"/>
</dbReference>
<keyword evidence="4 14" id="KW-1003">Cell membrane</keyword>
<dbReference type="GO" id="GO:0009486">
    <property type="term" value="F:cytochrome bo3 ubiquinol oxidase activity"/>
    <property type="evidence" value="ECO:0007669"/>
    <property type="project" value="InterPro"/>
</dbReference>
<evidence type="ECO:0000256" key="4">
    <source>
        <dbReference type="ARBA" id="ARBA00022475"/>
    </source>
</evidence>
<proteinExistence type="inferred from homology"/>
<evidence type="ECO:0000256" key="5">
    <source>
        <dbReference type="ARBA" id="ARBA00022660"/>
    </source>
</evidence>
<dbReference type="PIRSF" id="PIRSF000292">
    <property type="entry name" value="Ubi_od_II"/>
    <property type="match status" value="1"/>
</dbReference>
<feature type="transmembrane region" description="Helical" evidence="15">
    <location>
        <begin position="42"/>
        <end position="68"/>
    </location>
</feature>
<keyword evidence="13" id="KW-0449">Lipoprotein</keyword>
<dbReference type="GO" id="GO:0004129">
    <property type="term" value="F:cytochrome-c oxidase activity"/>
    <property type="evidence" value="ECO:0007669"/>
    <property type="project" value="UniProtKB-UniRule"/>
</dbReference>
<keyword evidence="12" id="KW-0564">Palmitate</keyword>
<dbReference type="SUPFAM" id="SSF81464">
    <property type="entry name" value="Cytochrome c oxidase subunit II-like, transmembrane region"/>
    <property type="match status" value="1"/>
</dbReference>
<evidence type="ECO:0000256" key="15">
    <source>
        <dbReference type="SAM" id="Phobius"/>
    </source>
</evidence>
<keyword evidence="9 15" id="KW-1133">Transmembrane helix</keyword>
<dbReference type="Gene3D" id="1.10.287.90">
    <property type="match status" value="1"/>
</dbReference>
<dbReference type="InterPro" id="IPR006333">
    <property type="entry name" value="Cyt_o_ubiquinol_oxidase_su2"/>
</dbReference>
<keyword evidence="6 15" id="KW-0812">Transmembrane</keyword>
<dbReference type="NCBIfam" id="TIGR01433">
    <property type="entry name" value="CyoA"/>
    <property type="match status" value="1"/>
</dbReference>
<dbReference type="GO" id="GO:0005507">
    <property type="term" value="F:copper ion binding"/>
    <property type="evidence" value="ECO:0007669"/>
    <property type="project" value="InterPro"/>
</dbReference>
<organism evidence="18">
    <name type="scientific">uncultured Alphaproteobacteria bacterium</name>
    <dbReference type="NCBI Taxonomy" id="91750"/>
    <lineage>
        <taxon>Bacteria</taxon>
        <taxon>Pseudomonadati</taxon>
        <taxon>Pseudomonadota</taxon>
        <taxon>Alphaproteobacteria</taxon>
        <taxon>environmental samples</taxon>
    </lineage>
</organism>
<evidence type="ECO:0000256" key="2">
    <source>
        <dbReference type="ARBA" id="ARBA00007866"/>
    </source>
</evidence>
<keyword evidence="5 14" id="KW-0679">Respiratory chain</keyword>
<dbReference type="GO" id="GO:0005886">
    <property type="term" value="C:plasma membrane"/>
    <property type="evidence" value="ECO:0007669"/>
    <property type="project" value="UniProtKB-SubCell"/>
</dbReference>
<dbReference type="CDD" id="cd04212">
    <property type="entry name" value="CuRO_UO_II"/>
    <property type="match status" value="1"/>
</dbReference>
<dbReference type="SUPFAM" id="SSF49503">
    <property type="entry name" value="Cupredoxins"/>
    <property type="match status" value="1"/>
</dbReference>
<dbReference type="InterPro" id="IPR002429">
    <property type="entry name" value="CcO_II-like_C"/>
</dbReference>
<keyword evidence="11 14" id="KW-0472">Membrane</keyword>
<dbReference type="EMBL" id="FLUO01000002">
    <property type="protein sequence ID" value="SBW11858.1"/>
    <property type="molecule type" value="Genomic_DNA"/>
</dbReference>
<evidence type="ECO:0000256" key="12">
    <source>
        <dbReference type="ARBA" id="ARBA00023139"/>
    </source>
</evidence>
<keyword evidence="8 14" id="KW-0249">Electron transport</keyword>
<evidence type="ECO:0000256" key="6">
    <source>
        <dbReference type="ARBA" id="ARBA00022692"/>
    </source>
</evidence>
<dbReference type="InterPro" id="IPR034227">
    <property type="entry name" value="CuRO_UO_II"/>
</dbReference>
<dbReference type="InterPro" id="IPR008972">
    <property type="entry name" value="Cupredoxin"/>
</dbReference>
<evidence type="ECO:0000256" key="13">
    <source>
        <dbReference type="ARBA" id="ARBA00023288"/>
    </source>
</evidence>
<dbReference type="Pfam" id="PF00116">
    <property type="entry name" value="COX2"/>
    <property type="match status" value="1"/>
</dbReference>
<feature type="domain" description="Cytochrome oxidase subunit II copper A binding" evidence="16">
    <location>
        <begin position="123"/>
        <end position="235"/>
    </location>
</feature>
<comment type="similarity">
    <text evidence="2 14">Belongs to the cytochrome c oxidase subunit 2 family.</text>
</comment>
<evidence type="ECO:0000259" key="16">
    <source>
        <dbReference type="PROSITE" id="PS50857"/>
    </source>
</evidence>
<reference evidence="18" key="1">
    <citation type="submission" date="2016-04" db="EMBL/GenBank/DDBJ databases">
        <authorList>
            <person name="Evans L.H."/>
            <person name="Alamgir A."/>
            <person name="Owens N."/>
            <person name="Weber N.D."/>
            <person name="Virtaneva K."/>
            <person name="Barbian K."/>
            <person name="Babar A."/>
            <person name="Rosenke K."/>
        </authorList>
    </citation>
    <scope>NUCLEOTIDE SEQUENCE</scope>
    <source>
        <strain evidence="18">86</strain>
    </source>
</reference>
<evidence type="ECO:0000259" key="17">
    <source>
        <dbReference type="PROSITE" id="PS50999"/>
    </source>
</evidence>
<name>A0A212KJP8_9PROT</name>
<dbReference type="InterPro" id="IPR036257">
    <property type="entry name" value="Cyt_c_oxidase_su2_TM_sf"/>
</dbReference>
<dbReference type="PROSITE" id="PS51257">
    <property type="entry name" value="PROKAR_LIPOPROTEIN"/>
    <property type="match status" value="1"/>
</dbReference>
<evidence type="ECO:0000256" key="14">
    <source>
        <dbReference type="PIRNR" id="PIRNR000292"/>
    </source>
</evidence>
<evidence type="ECO:0000313" key="18">
    <source>
        <dbReference type="EMBL" id="SBW11858.1"/>
    </source>
</evidence>
<feature type="transmembrane region" description="Helical" evidence="15">
    <location>
        <begin position="89"/>
        <end position="110"/>
    </location>
</feature>
<dbReference type="InterPro" id="IPR010514">
    <property type="entry name" value="COX_ARM"/>
</dbReference>
<keyword evidence="7" id="KW-0732">Signal</keyword>
<sequence length="284" mass="31221">MTAARRHLASSLFAALAALVLSGCESALMDPKGDIGMQQRGVIISAMLWMALVVVPVFAMTAWFAWWFRAGNRRARYTPDWHDSPKLEAVVWGVPAAIVLAMGIGSWQMAHKLDPFRPIAAERPPVAVEVVALDWKWLFIYPEEGIAAVNELALPVGVPVAFRITSGSVMNSFFIPRLGSQVYAMSGMETRLHLIADAAGDYPGMSAQFSGRGFSQMRFRARAMSRRDYEAWLARARAAPAVLDDRTFSALLEPSESHPVTLYSRVEPGLFDALVAKFRTGHGP</sequence>
<protein>
    <recommendedName>
        <fullName evidence="14">Ubiquinol oxidase subunit 2</fullName>
    </recommendedName>
</protein>
<evidence type="ECO:0000256" key="1">
    <source>
        <dbReference type="ARBA" id="ARBA00004651"/>
    </source>
</evidence>
<dbReference type="AlphaFoldDB" id="A0A212KJP8"/>
<feature type="domain" description="Cytochrome oxidase subunit II transmembrane region profile" evidence="17">
    <location>
        <begin position="20"/>
        <end position="117"/>
    </location>
</feature>
<gene>
    <name evidence="18" type="primary">cyoA</name>
    <name evidence="18" type="ORF">KL86APRO_20330</name>
</gene>
<dbReference type="PANTHER" id="PTHR22888:SF18">
    <property type="entry name" value="CYTOCHROME BO(3) UBIQUINOL OXIDASE SUBUNIT 2"/>
    <property type="match status" value="1"/>
</dbReference>
<dbReference type="Pfam" id="PF06481">
    <property type="entry name" value="COX_ARM"/>
    <property type="match status" value="1"/>
</dbReference>
<evidence type="ECO:0000256" key="3">
    <source>
        <dbReference type="ARBA" id="ARBA00022448"/>
    </source>
</evidence>
<dbReference type="InterPro" id="IPR045187">
    <property type="entry name" value="CcO_II"/>
</dbReference>
<evidence type="ECO:0000256" key="10">
    <source>
        <dbReference type="ARBA" id="ARBA00023002"/>
    </source>
</evidence>
<dbReference type="PANTHER" id="PTHR22888">
    <property type="entry name" value="CYTOCHROME C OXIDASE, SUBUNIT II"/>
    <property type="match status" value="1"/>
</dbReference>
<keyword evidence="3 14" id="KW-0813">Transport</keyword>
<dbReference type="GO" id="GO:0042773">
    <property type="term" value="P:ATP synthesis coupled electron transport"/>
    <property type="evidence" value="ECO:0007669"/>
    <property type="project" value="TreeGrafter"/>
</dbReference>
<accession>A0A212KJP8</accession>
<keyword evidence="10 14" id="KW-0560">Oxidoreductase</keyword>
<evidence type="ECO:0000256" key="9">
    <source>
        <dbReference type="ARBA" id="ARBA00022989"/>
    </source>
</evidence>
<dbReference type="GO" id="GO:0016682">
    <property type="term" value="F:oxidoreductase activity, acting on diphenols and related substances as donors, oxygen as acceptor"/>
    <property type="evidence" value="ECO:0007669"/>
    <property type="project" value="InterPro"/>
</dbReference>
<evidence type="ECO:0000256" key="11">
    <source>
        <dbReference type="ARBA" id="ARBA00023136"/>
    </source>
</evidence>
<dbReference type="PROSITE" id="PS50999">
    <property type="entry name" value="COX2_TM"/>
    <property type="match status" value="1"/>
</dbReference>
<dbReference type="PROSITE" id="PS50857">
    <property type="entry name" value="COX2_CUA"/>
    <property type="match status" value="1"/>
</dbReference>
<evidence type="ECO:0000256" key="7">
    <source>
        <dbReference type="ARBA" id="ARBA00022729"/>
    </source>
</evidence>
<dbReference type="Gene3D" id="2.60.40.420">
    <property type="entry name" value="Cupredoxins - blue copper proteins"/>
    <property type="match status" value="1"/>
</dbReference>
<evidence type="ECO:0000256" key="8">
    <source>
        <dbReference type="ARBA" id="ARBA00022982"/>
    </source>
</evidence>